<dbReference type="PANTHER" id="PTHR10434">
    <property type="entry name" value="1-ACYL-SN-GLYCEROL-3-PHOSPHATE ACYLTRANSFERASE"/>
    <property type="match status" value="1"/>
</dbReference>
<keyword evidence="3" id="KW-1133">Transmembrane helix</keyword>
<dbReference type="InterPro" id="IPR002123">
    <property type="entry name" value="Plipid/glycerol_acylTrfase"/>
</dbReference>
<dbReference type="EMBL" id="JBHSJO010000001">
    <property type="protein sequence ID" value="MFC5017765.1"/>
    <property type="molecule type" value="Genomic_DNA"/>
</dbReference>
<dbReference type="CDD" id="cd07989">
    <property type="entry name" value="LPLAT_AGPAT-like"/>
    <property type="match status" value="1"/>
</dbReference>
<organism evidence="5 6">
    <name type="scientific">Streptomyces lienomycini</name>
    <dbReference type="NCBI Taxonomy" id="284035"/>
    <lineage>
        <taxon>Bacteria</taxon>
        <taxon>Bacillati</taxon>
        <taxon>Actinomycetota</taxon>
        <taxon>Actinomycetes</taxon>
        <taxon>Kitasatosporales</taxon>
        <taxon>Streptomycetaceae</taxon>
        <taxon>Streptomyces</taxon>
    </lineage>
</organism>
<comment type="caution">
    <text evidence="5">The sequence shown here is derived from an EMBL/GenBank/DDBJ whole genome shotgun (WGS) entry which is preliminary data.</text>
</comment>
<feature type="transmembrane region" description="Helical" evidence="3">
    <location>
        <begin position="267"/>
        <end position="291"/>
    </location>
</feature>
<feature type="transmembrane region" description="Helical" evidence="3">
    <location>
        <begin position="355"/>
        <end position="372"/>
    </location>
</feature>
<protein>
    <submittedName>
        <fullName evidence="5">Lysophospholipid acyltransferase family protein</fullName>
    </submittedName>
</protein>
<dbReference type="GO" id="GO:0016746">
    <property type="term" value="F:acyltransferase activity"/>
    <property type="evidence" value="ECO:0007669"/>
    <property type="project" value="UniProtKB-KW"/>
</dbReference>
<accession>A0ABV9X0E2</accession>
<evidence type="ECO:0000313" key="6">
    <source>
        <dbReference type="Proteomes" id="UP001595855"/>
    </source>
</evidence>
<evidence type="ECO:0000313" key="5">
    <source>
        <dbReference type="EMBL" id="MFC5017765.1"/>
    </source>
</evidence>
<reference evidence="6" key="1">
    <citation type="journal article" date="2019" name="Int. J. Syst. Evol. Microbiol.">
        <title>The Global Catalogue of Microorganisms (GCM) 10K type strain sequencing project: providing services to taxonomists for standard genome sequencing and annotation.</title>
        <authorList>
            <consortium name="The Broad Institute Genomics Platform"/>
            <consortium name="The Broad Institute Genome Sequencing Center for Infectious Disease"/>
            <person name="Wu L."/>
            <person name="Ma J."/>
        </authorList>
    </citation>
    <scope>NUCLEOTIDE SEQUENCE [LARGE SCALE GENOMIC DNA]</scope>
    <source>
        <strain evidence="6">CGMCC 4.1542</strain>
    </source>
</reference>
<evidence type="ECO:0000256" key="1">
    <source>
        <dbReference type="ARBA" id="ARBA00022679"/>
    </source>
</evidence>
<proteinExistence type="predicted"/>
<evidence type="ECO:0000256" key="3">
    <source>
        <dbReference type="SAM" id="Phobius"/>
    </source>
</evidence>
<keyword evidence="3" id="KW-0812">Transmembrane</keyword>
<evidence type="ECO:0000259" key="4">
    <source>
        <dbReference type="SMART" id="SM00563"/>
    </source>
</evidence>
<keyword evidence="1" id="KW-0808">Transferase</keyword>
<feature type="domain" description="Phospholipid/glycerol acyltransferase" evidence="4">
    <location>
        <begin position="47"/>
        <end position="163"/>
    </location>
</feature>
<gene>
    <name evidence="5" type="ORF">ACFPRC_23215</name>
</gene>
<evidence type="ECO:0000256" key="2">
    <source>
        <dbReference type="ARBA" id="ARBA00023315"/>
    </source>
</evidence>
<dbReference type="SUPFAM" id="SSF69593">
    <property type="entry name" value="Glycerol-3-phosphate (1)-acyltransferase"/>
    <property type="match status" value="1"/>
</dbReference>
<name>A0ABV9X0E2_9ACTN</name>
<dbReference type="RefSeq" id="WP_271416028.1">
    <property type="nucleotide sequence ID" value="NZ_BAAATN010000002.1"/>
</dbReference>
<dbReference type="PANTHER" id="PTHR10434:SF11">
    <property type="entry name" value="1-ACYL-SN-GLYCEROL-3-PHOSPHATE ACYLTRANSFERASE"/>
    <property type="match status" value="1"/>
</dbReference>
<dbReference type="Proteomes" id="UP001595855">
    <property type="component" value="Unassembled WGS sequence"/>
</dbReference>
<sequence>MTTLAPARASAPPRHWLASALRRLLWWVTLTLTGGFQRRGRLPRGGCVVIANHSSHADTAALLAALDARHAPVIGAAADYWFASPWRRRICSRLAGGFPVRRDGGGVDDLLAMADELRAGRTVVLFPEGTRRADGEFGTFHRGALVLAEEAGVPLVPVGIAGTDKVLPKHGRLRSGVVRVRIGAPLPAAATPEDARASVAALHARAEAERKRDSGLRRRVSSVINSRWGAVLVFLWAVAEALSWPLIPELLVATIVIAVPRSAVKVSLSIVAGTLAGGLLGLQLAAAGAQLPAPLTTDRMRAQARHEIAVEGADAVRHQPWKGLPYKVYVAEAGKADVPPVDWVVESAKARGSRTAMLTALFAVLGLLLQRFRRWYVGYLVVFAGVFAWSLAGVIRTWS</sequence>
<feature type="transmembrane region" description="Helical" evidence="3">
    <location>
        <begin position="378"/>
        <end position="398"/>
    </location>
</feature>
<dbReference type="SMART" id="SM00563">
    <property type="entry name" value="PlsC"/>
    <property type="match status" value="1"/>
</dbReference>
<keyword evidence="3" id="KW-0472">Membrane</keyword>
<keyword evidence="6" id="KW-1185">Reference proteome</keyword>
<dbReference type="Pfam" id="PF01553">
    <property type="entry name" value="Acyltransferase"/>
    <property type="match status" value="1"/>
</dbReference>
<keyword evidence="2 5" id="KW-0012">Acyltransferase</keyword>